<dbReference type="PRINTS" id="PR00738">
    <property type="entry name" value="GLHYDRLASE20"/>
</dbReference>
<dbReference type="InterPro" id="IPR015882">
    <property type="entry name" value="HEX_bac_N"/>
</dbReference>
<dbReference type="Gene3D" id="3.30.379.10">
    <property type="entry name" value="Chitobiase/beta-hexosaminidase domain 2-like"/>
    <property type="match status" value="1"/>
</dbReference>
<sequence>MIPSPTSAIPGEGTFSLAPDDPITTGSPQRTAITIGSPELTAVATQFLGDTRLDSPHLQLFSAGASSADAASAVRLTLSSAGLDVVPAAAGVRADGVEVDERYGLEVSPEGIHVWGATEEAVFRGLTTLRQLIAVHGTDIPCQRIIDGPRFAWRGLSFDVVRTFHPPETVRRVIDMCALYKLNVLHLHLTDDQGWRFEVAARPELIKFGSLGAMADRPGGYYTPLELAELNRYAEERFVTLVPEIDFPGHTGAVSRAYPDLTTELPGIPLPNGGHLEFHSLDPADPEVWTFVEDVVDALIPQFPRSAYLHIGGDEAWGMSDEAHAAFVRRAADLVRAKGKQVIGWQETARANTAPSDLTQYWLDIQDIDAISARPDIPEFLIEHLAKARHDVPKALERGSKLLVSATTYLYFDRPHAATSKDPAQEETRARVGLRAYQPATIQDGIAWDPVDNTPGVTSDDQLAGVEAAVWCETVTSRDDLEFLLLPRLPGAAEKAWSHTTPTDWPTYANHLAAQSPTWRHRGWTYFQCSEIDWH</sequence>
<keyword evidence="5" id="KW-0326">Glycosidase</keyword>
<reference evidence="10" key="1">
    <citation type="journal article" date="2019" name="Int. J. Syst. Evol. Microbiol.">
        <title>The Global Catalogue of Microorganisms (GCM) 10K type strain sequencing project: providing services to taxonomists for standard genome sequencing and annotation.</title>
        <authorList>
            <consortium name="The Broad Institute Genomics Platform"/>
            <consortium name="The Broad Institute Genome Sequencing Center for Infectious Disease"/>
            <person name="Wu L."/>
            <person name="Ma J."/>
        </authorList>
    </citation>
    <scope>NUCLEOTIDE SEQUENCE [LARGE SCALE GENOMIC DNA]</scope>
    <source>
        <strain evidence="10">JCM 14307</strain>
    </source>
</reference>
<gene>
    <name evidence="9" type="ORF">GCM10009745_01450</name>
</gene>
<evidence type="ECO:0000259" key="8">
    <source>
        <dbReference type="Pfam" id="PF02838"/>
    </source>
</evidence>
<accession>A0ABP4RX13</accession>
<dbReference type="EC" id="3.2.1.52" evidence="3"/>
<feature type="domain" description="Glycoside hydrolase family 20 catalytic" evidence="7">
    <location>
        <begin position="151"/>
        <end position="499"/>
    </location>
</feature>
<evidence type="ECO:0000313" key="9">
    <source>
        <dbReference type="EMBL" id="GAA1663545.1"/>
    </source>
</evidence>
<evidence type="ECO:0000256" key="5">
    <source>
        <dbReference type="ARBA" id="ARBA00023295"/>
    </source>
</evidence>
<evidence type="ECO:0000313" key="10">
    <source>
        <dbReference type="Proteomes" id="UP001500280"/>
    </source>
</evidence>
<evidence type="ECO:0000256" key="4">
    <source>
        <dbReference type="ARBA" id="ARBA00022801"/>
    </source>
</evidence>
<dbReference type="PANTHER" id="PTHR22600:SF57">
    <property type="entry name" value="BETA-N-ACETYLHEXOSAMINIDASE"/>
    <property type="match status" value="1"/>
</dbReference>
<dbReference type="PANTHER" id="PTHR22600">
    <property type="entry name" value="BETA-HEXOSAMINIDASE"/>
    <property type="match status" value="1"/>
</dbReference>
<name>A0ABP4RX13_9ACTN</name>
<dbReference type="Pfam" id="PF00728">
    <property type="entry name" value="Glyco_hydro_20"/>
    <property type="match status" value="1"/>
</dbReference>
<dbReference type="InterPro" id="IPR015883">
    <property type="entry name" value="Glyco_hydro_20_cat"/>
</dbReference>
<dbReference type="InterPro" id="IPR017853">
    <property type="entry name" value="GH"/>
</dbReference>
<keyword evidence="10" id="KW-1185">Reference proteome</keyword>
<dbReference type="Proteomes" id="UP001500280">
    <property type="component" value="Unassembled WGS sequence"/>
</dbReference>
<dbReference type="Gene3D" id="3.20.20.80">
    <property type="entry name" value="Glycosidases"/>
    <property type="match status" value="1"/>
</dbReference>
<comment type="similarity">
    <text evidence="2">Belongs to the glycosyl hydrolase 20 family.</text>
</comment>
<comment type="caution">
    <text evidence="9">The sequence shown here is derived from an EMBL/GenBank/DDBJ whole genome shotgun (WGS) entry which is preliminary data.</text>
</comment>
<feature type="domain" description="Beta-hexosaminidase bacterial type N-terminal" evidence="8">
    <location>
        <begin position="56"/>
        <end position="147"/>
    </location>
</feature>
<evidence type="ECO:0000256" key="3">
    <source>
        <dbReference type="ARBA" id="ARBA00012663"/>
    </source>
</evidence>
<protein>
    <recommendedName>
        <fullName evidence="3">beta-N-acetylhexosaminidase</fullName>
        <ecNumber evidence="3">3.2.1.52</ecNumber>
    </recommendedName>
</protein>
<dbReference type="RefSeq" id="WP_344143959.1">
    <property type="nucleotide sequence ID" value="NZ_BAAANF010000001.1"/>
</dbReference>
<evidence type="ECO:0000256" key="1">
    <source>
        <dbReference type="ARBA" id="ARBA00001231"/>
    </source>
</evidence>
<dbReference type="InterPro" id="IPR029018">
    <property type="entry name" value="Hex-like_dom2"/>
</dbReference>
<dbReference type="Pfam" id="PF02838">
    <property type="entry name" value="Glyco_hydro_20b"/>
    <property type="match status" value="1"/>
</dbReference>
<dbReference type="SUPFAM" id="SSF55545">
    <property type="entry name" value="beta-N-acetylhexosaminidase-like domain"/>
    <property type="match status" value="1"/>
</dbReference>
<organism evidence="9 10">
    <name type="scientific">Kribbella yunnanensis</name>
    <dbReference type="NCBI Taxonomy" id="190194"/>
    <lineage>
        <taxon>Bacteria</taxon>
        <taxon>Bacillati</taxon>
        <taxon>Actinomycetota</taxon>
        <taxon>Actinomycetes</taxon>
        <taxon>Propionibacteriales</taxon>
        <taxon>Kribbellaceae</taxon>
        <taxon>Kribbella</taxon>
    </lineage>
</organism>
<comment type="catalytic activity">
    <reaction evidence="1">
        <text>Hydrolysis of terminal non-reducing N-acetyl-D-hexosamine residues in N-acetyl-beta-D-hexosaminides.</text>
        <dbReference type="EC" id="3.2.1.52"/>
    </reaction>
</comment>
<dbReference type="SUPFAM" id="SSF51445">
    <property type="entry name" value="(Trans)glycosidases"/>
    <property type="match status" value="1"/>
</dbReference>
<evidence type="ECO:0000256" key="6">
    <source>
        <dbReference type="SAM" id="MobiDB-lite"/>
    </source>
</evidence>
<dbReference type="InterPro" id="IPR025705">
    <property type="entry name" value="Beta_hexosaminidase_sua/sub"/>
</dbReference>
<feature type="region of interest" description="Disordered" evidence="6">
    <location>
        <begin position="1"/>
        <end position="27"/>
    </location>
</feature>
<evidence type="ECO:0000259" key="7">
    <source>
        <dbReference type="Pfam" id="PF00728"/>
    </source>
</evidence>
<proteinExistence type="inferred from homology"/>
<keyword evidence="4" id="KW-0378">Hydrolase</keyword>
<dbReference type="EMBL" id="BAAANF010000001">
    <property type="protein sequence ID" value="GAA1663545.1"/>
    <property type="molecule type" value="Genomic_DNA"/>
</dbReference>
<evidence type="ECO:0000256" key="2">
    <source>
        <dbReference type="ARBA" id="ARBA00006285"/>
    </source>
</evidence>